<sequence length="223" mass="24779">MKKVICFMMISLLFFTGCQPQPSEKVLSYQTNYEITGDEKEKLLENMSESIYDSIDRTNAMAKEMVVDAIYKEGKDITVPEGRYQISGQLSGNVYIRDENGGLLLHELIAPPPLGIETITVDLNGSHIIHVNSFEQVFITPVETKVSTDLSTGIWEVGKDIKEGTYVVTGDDLGYLQIFEKGQSPHIYEVIGGDSGTKIDVLLKKGQKLKITGTTQLHFGLKQ</sequence>
<organism evidence="1 2">
    <name type="scientific">Anoxybacillus andreesenii</name>
    <dbReference type="NCBI Taxonomy" id="1325932"/>
    <lineage>
        <taxon>Bacteria</taxon>
        <taxon>Bacillati</taxon>
        <taxon>Bacillota</taxon>
        <taxon>Bacilli</taxon>
        <taxon>Bacillales</taxon>
        <taxon>Anoxybacillaceae</taxon>
        <taxon>Anoxybacillus</taxon>
    </lineage>
</organism>
<dbReference type="RefSeq" id="WP_307150263.1">
    <property type="nucleotide sequence ID" value="NZ_JAUSTU010000008.1"/>
</dbReference>
<evidence type="ECO:0000313" key="1">
    <source>
        <dbReference type="EMBL" id="MDQ0155736.1"/>
    </source>
</evidence>
<dbReference type="EMBL" id="JAUSTU010000008">
    <property type="protein sequence ID" value="MDQ0155736.1"/>
    <property type="molecule type" value="Genomic_DNA"/>
</dbReference>
<accession>A0ABT9V469</accession>
<dbReference type="Proteomes" id="UP001231362">
    <property type="component" value="Unassembled WGS sequence"/>
</dbReference>
<name>A0ABT9V469_9BACL</name>
<protein>
    <recommendedName>
        <fullName evidence="3">Lipoprotein</fullName>
    </recommendedName>
</protein>
<dbReference type="PROSITE" id="PS51257">
    <property type="entry name" value="PROKAR_LIPOPROTEIN"/>
    <property type="match status" value="1"/>
</dbReference>
<proteinExistence type="predicted"/>
<keyword evidence="2" id="KW-1185">Reference proteome</keyword>
<comment type="caution">
    <text evidence="1">The sequence shown here is derived from an EMBL/GenBank/DDBJ whole genome shotgun (WGS) entry which is preliminary data.</text>
</comment>
<evidence type="ECO:0008006" key="3">
    <source>
        <dbReference type="Google" id="ProtNLM"/>
    </source>
</evidence>
<evidence type="ECO:0000313" key="2">
    <source>
        <dbReference type="Proteomes" id="UP001231362"/>
    </source>
</evidence>
<reference evidence="1 2" key="1">
    <citation type="submission" date="2023-07" db="EMBL/GenBank/DDBJ databases">
        <title>Genomic Encyclopedia of Type Strains, Phase IV (KMG-IV): sequencing the most valuable type-strain genomes for metagenomic binning, comparative biology and taxonomic classification.</title>
        <authorList>
            <person name="Goeker M."/>
        </authorList>
    </citation>
    <scope>NUCLEOTIDE SEQUENCE [LARGE SCALE GENOMIC DNA]</scope>
    <source>
        <strain evidence="1 2">DSM 23948</strain>
    </source>
</reference>
<gene>
    <name evidence="1" type="ORF">J2S07_002041</name>
</gene>